<dbReference type="PANTHER" id="PTHR46796:SF13">
    <property type="entry name" value="HTH-TYPE TRANSCRIPTIONAL ACTIVATOR RHAS"/>
    <property type="match status" value="1"/>
</dbReference>
<feature type="domain" description="HTH araC/xylS-type" evidence="4">
    <location>
        <begin position="165"/>
        <end position="261"/>
    </location>
</feature>
<dbReference type="InterPro" id="IPR018060">
    <property type="entry name" value="HTH_AraC"/>
</dbReference>
<keyword evidence="1" id="KW-0805">Transcription regulation</keyword>
<protein>
    <recommendedName>
        <fullName evidence="4">HTH araC/xylS-type domain-containing protein</fullName>
    </recommendedName>
</protein>
<gene>
    <name evidence="5" type="ORF">BCT23_23920</name>
</gene>
<dbReference type="AlphaFoldDB" id="A0A2N7L591"/>
<sequence length="271" mass="31704">MLPEINYHPIQGNVLQDQGYYTFAPSAPLSRWVQHYWQLNVPLGRYCYRSMPDNCVDVIINLRNADDIFIVTPYSSAVVFELTGPEAYFCIRFRLLGHKAIVSTPLEEWDLLSNDTRNADVIPTRVIDALQDLTRLNLPFEQRCQHISTALLNASRQPNVDRRLMRFVRYSHQHVSSNIDLSEKTCSEFGLSARQLRRLTQLHFGLSPRDFTRVMRFQHALDRLKTQPRKAFWTDNYYDQSHFIREFKRMSGAKPNALFGLSVLYNNDKPF</sequence>
<comment type="caution">
    <text evidence="5">The sequence shown here is derived from an EMBL/GenBank/DDBJ whole genome shotgun (WGS) entry which is preliminary data.</text>
</comment>
<dbReference type="Pfam" id="PF12833">
    <property type="entry name" value="HTH_18"/>
    <property type="match status" value="1"/>
</dbReference>
<dbReference type="EMBL" id="MDAL01000050">
    <property type="protein sequence ID" value="PMN88626.1"/>
    <property type="molecule type" value="Genomic_DNA"/>
</dbReference>
<dbReference type="Proteomes" id="UP000235387">
    <property type="component" value="Unassembled WGS sequence"/>
</dbReference>
<dbReference type="RefSeq" id="WP_102392040.1">
    <property type="nucleotide sequence ID" value="NZ_MDAL01000050.1"/>
</dbReference>
<accession>A0A2N7L591</accession>
<dbReference type="InterPro" id="IPR050204">
    <property type="entry name" value="AraC_XylS_family_regulators"/>
</dbReference>
<name>A0A2N7L591_9GAMM</name>
<evidence type="ECO:0000256" key="3">
    <source>
        <dbReference type="ARBA" id="ARBA00023163"/>
    </source>
</evidence>
<dbReference type="GO" id="GO:0003700">
    <property type="term" value="F:DNA-binding transcription factor activity"/>
    <property type="evidence" value="ECO:0007669"/>
    <property type="project" value="InterPro"/>
</dbReference>
<evidence type="ECO:0000313" key="6">
    <source>
        <dbReference type="Proteomes" id="UP000235387"/>
    </source>
</evidence>
<dbReference type="Pfam" id="PF20240">
    <property type="entry name" value="DUF6597"/>
    <property type="match status" value="1"/>
</dbReference>
<dbReference type="InterPro" id="IPR046532">
    <property type="entry name" value="DUF6597"/>
</dbReference>
<keyword evidence="2" id="KW-0238">DNA-binding</keyword>
<evidence type="ECO:0000256" key="1">
    <source>
        <dbReference type="ARBA" id="ARBA00023015"/>
    </source>
</evidence>
<dbReference type="PROSITE" id="PS01124">
    <property type="entry name" value="HTH_ARAC_FAMILY_2"/>
    <property type="match status" value="1"/>
</dbReference>
<dbReference type="SMART" id="SM00342">
    <property type="entry name" value="HTH_ARAC"/>
    <property type="match status" value="1"/>
</dbReference>
<dbReference type="Gene3D" id="1.10.10.60">
    <property type="entry name" value="Homeodomain-like"/>
    <property type="match status" value="1"/>
</dbReference>
<dbReference type="PANTHER" id="PTHR46796">
    <property type="entry name" value="HTH-TYPE TRANSCRIPTIONAL ACTIVATOR RHAS-RELATED"/>
    <property type="match status" value="1"/>
</dbReference>
<proteinExistence type="predicted"/>
<evidence type="ECO:0000313" key="5">
    <source>
        <dbReference type="EMBL" id="PMN88626.1"/>
    </source>
</evidence>
<evidence type="ECO:0000259" key="4">
    <source>
        <dbReference type="PROSITE" id="PS01124"/>
    </source>
</evidence>
<keyword evidence="3" id="KW-0804">Transcription</keyword>
<reference evidence="6" key="1">
    <citation type="submission" date="2016-07" db="EMBL/GenBank/DDBJ databases">
        <title>Nontailed viruses are major unrecognized killers of bacteria in the ocean.</title>
        <authorList>
            <person name="Kauffman K."/>
            <person name="Hussain F."/>
            <person name="Yang J."/>
            <person name="Arevalo P."/>
            <person name="Brown J."/>
            <person name="Cutler M."/>
            <person name="Kelly L."/>
            <person name="Polz M.F."/>
        </authorList>
    </citation>
    <scope>NUCLEOTIDE SEQUENCE [LARGE SCALE GENOMIC DNA]</scope>
    <source>
        <strain evidence="6">10N.261.45.A10</strain>
    </source>
</reference>
<organism evidence="5 6">
    <name type="scientific">Enterovibrio norvegicus</name>
    <dbReference type="NCBI Taxonomy" id="188144"/>
    <lineage>
        <taxon>Bacteria</taxon>
        <taxon>Pseudomonadati</taxon>
        <taxon>Pseudomonadota</taxon>
        <taxon>Gammaproteobacteria</taxon>
        <taxon>Vibrionales</taxon>
        <taxon>Vibrionaceae</taxon>
        <taxon>Enterovibrio</taxon>
    </lineage>
</organism>
<evidence type="ECO:0000256" key="2">
    <source>
        <dbReference type="ARBA" id="ARBA00023125"/>
    </source>
</evidence>
<dbReference type="GO" id="GO:0043565">
    <property type="term" value="F:sequence-specific DNA binding"/>
    <property type="evidence" value="ECO:0007669"/>
    <property type="project" value="InterPro"/>
</dbReference>